<reference evidence="2 3" key="1">
    <citation type="submission" date="2019-07" db="EMBL/GenBank/DDBJ databases">
        <title>Genomic Encyclopedia of Archaeal and Bacterial Type Strains, Phase II (KMG-II): from individual species to whole genera.</title>
        <authorList>
            <person name="Goeker M."/>
        </authorList>
    </citation>
    <scope>NUCLEOTIDE SEQUENCE [LARGE SCALE GENOMIC DNA]</scope>
    <source>
        <strain evidence="2 3">DSM 17527</strain>
    </source>
</reference>
<evidence type="ECO:0000313" key="2">
    <source>
        <dbReference type="EMBL" id="TYP70965.1"/>
    </source>
</evidence>
<protein>
    <submittedName>
        <fullName evidence="2">DNA uptake protein ComE-like DNA-binding protein</fullName>
    </submittedName>
</protein>
<keyword evidence="3" id="KW-1185">Reference proteome</keyword>
<proteinExistence type="predicted"/>
<keyword evidence="1" id="KW-0472">Membrane</keyword>
<dbReference type="OrthoDB" id="981124at2"/>
<keyword evidence="1" id="KW-0812">Transmembrane</keyword>
<dbReference type="InterPro" id="IPR010994">
    <property type="entry name" value="RuvA_2-like"/>
</dbReference>
<dbReference type="EMBL" id="VNHU01000010">
    <property type="protein sequence ID" value="TYP70965.1"/>
    <property type="molecule type" value="Genomic_DNA"/>
</dbReference>
<accession>A0A5S5BUW7</accession>
<dbReference type="AlphaFoldDB" id="A0A5S5BUW7"/>
<dbReference type="GO" id="GO:0003677">
    <property type="term" value="F:DNA binding"/>
    <property type="evidence" value="ECO:0007669"/>
    <property type="project" value="UniProtKB-KW"/>
</dbReference>
<evidence type="ECO:0000256" key="1">
    <source>
        <dbReference type="SAM" id="Phobius"/>
    </source>
</evidence>
<evidence type="ECO:0000313" key="3">
    <source>
        <dbReference type="Proteomes" id="UP000324376"/>
    </source>
</evidence>
<keyword evidence="2" id="KW-0238">DNA-binding</keyword>
<sequence length="284" mass="33267">MRIKSHFEMNYRFRNGIFVFSVVLFVYSLFIYFFKTTNDSKLSFALDIEHQSYIDSLKCVATQEKESKRWLKPFNPNFISDYKGYVLGLSPEHLERLRSYRAKGQWVNSPAEFKKVTLIPDSLLIQIAPLFKFPIFKNVQKRTQNSVLSFDQKKELNTVTSETLITELKIPDFIAERIVKYRKGIGGFVSDTQLEDIHGLYTRQRTSILSHYTVKQSPLKKRIVLSGASVKDLMKVPYIDFESAIRIRDYQKANGNIKDFKELEKIGEFHFEKIDKIALYLTIK</sequence>
<feature type="transmembrane region" description="Helical" evidence="1">
    <location>
        <begin position="12"/>
        <end position="34"/>
    </location>
</feature>
<dbReference type="RefSeq" id="WP_148783474.1">
    <property type="nucleotide sequence ID" value="NZ_VNHU01000010.1"/>
</dbReference>
<dbReference type="SUPFAM" id="SSF47781">
    <property type="entry name" value="RuvA domain 2-like"/>
    <property type="match status" value="2"/>
</dbReference>
<gene>
    <name evidence="2" type="ORF">BD809_11024</name>
</gene>
<comment type="caution">
    <text evidence="2">The sequence shown here is derived from an EMBL/GenBank/DDBJ whole genome shotgun (WGS) entry which is preliminary data.</text>
</comment>
<keyword evidence="1" id="KW-1133">Transmembrane helix</keyword>
<dbReference type="Proteomes" id="UP000324376">
    <property type="component" value="Unassembled WGS sequence"/>
</dbReference>
<organism evidence="2 3">
    <name type="scientific">Aquimarina intermedia</name>
    <dbReference type="NCBI Taxonomy" id="350814"/>
    <lineage>
        <taxon>Bacteria</taxon>
        <taxon>Pseudomonadati</taxon>
        <taxon>Bacteroidota</taxon>
        <taxon>Flavobacteriia</taxon>
        <taxon>Flavobacteriales</taxon>
        <taxon>Flavobacteriaceae</taxon>
        <taxon>Aquimarina</taxon>
    </lineage>
</organism>
<name>A0A5S5BUW7_9FLAO</name>